<proteinExistence type="predicted"/>
<organism evidence="2 3">
    <name type="scientific">Dryococelus australis</name>
    <dbReference type="NCBI Taxonomy" id="614101"/>
    <lineage>
        <taxon>Eukaryota</taxon>
        <taxon>Metazoa</taxon>
        <taxon>Ecdysozoa</taxon>
        <taxon>Arthropoda</taxon>
        <taxon>Hexapoda</taxon>
        <taxon>Insecta</taxon>
        <taxon>Pterygota</taxon>
        <taxon>Neoptera</taxon>
        <taxon>Polyneoptera</taxon>
        <taxon>Phasmatodea</taxon>
        <taxon>Verophasmatodea</taxon>
        <taxon>Anareolatae</taxon>
        <taxon>Phasmatidae</taxon>
        <taxon>Eurycanthinae</taxon>
        <taxon>Dryococelus</taxon>
    </lineage>
</organism>
<reference evidence="2 3" key="1">
    <citation type="submission" date="2023-02" db="EMBL/GenBank/DDBJ databases">
        <title>LHISI_Scaffold_Assembly.</title>
        <authorList>
            <person name="Stuart O.P."/>
            <person name="Cleave R."/>
            <person name="Magrath M.J.L."/>
            <person name="Mikheyev A.S."/>
        </authorList>
    </citation>
    <scope>NUCLEOTIDE SEQUENCE [LARGE SCALE GENOMIC DNA]</scope>
    <source>
        <strain evidence="2">Daus_M_001</strain>
        <tissue evidence="2">Leg muscle</tissue>
    </source>
</reference>
<feature type="compositionally biased region" description="Polar residues" evidence="1">
    <location>
        <begin position="13"/>
        <end position="24"/>
    </location>
</feature>
<evidence type="ECO:0000313" key="3">
    <source>
        <dbReference type="Proteomes" id="UP001159363"/>
    </source>
</evidence>
<evidence type="ECO:0000313" key="2">
    <source>
        <dbReference type="EMBL" id="KAJ8875799.1"/>
    </source>
</evidence>
<dbReference type="EMBL" id="JARBHB010000009">
    <property type="protein sequence ID" value="KAJ8875799.1"/>
    <property type="molecule type" value="Genomic_DNA"/>
</dbReference>
<gene>
    <name evidence="2" type="ORF">PR048_023700</name>
</gene>
<evidence type="ECO:0000256" key="1">
    <source>
        <dbReference type="SAM" id="MobiDB-lite"/>
    </source>
</evidence>
<feature type="region of interest" description="Disordered" evidence="1">
    <location>
        <begin position="1"/>
        <end position="31"/>
    </location>
</feature>
<dbReference type="Proteomes" id="UP001159363">
    <property type="component" value="Chromosome 8"/>
</dbReference>
<comment type="caution">
    <text evidence="2">The sequence shown here is derived from an EMBL/GenBank/DDBJ whole genome shotgun (WGS) entry which is preliminary data.</text>
</comment>
<name>A0ABQ9GV09_9NEOP</name>
<sequence>MGRRWKSRAGETGASQENPPTSGIRSARFPGVNPAGIEPGSLWCEANSLATASPLPHHGEMHQVTNTVQNAVRAVQGAKCQDYLGPQKCSLHGDQPIANIFSMHSAVCRCGKCTVRELLMMLARVDNSPHSCVYTAPSYRGLVAMYLGSRYRSGVATQAPSMQGWRHFLRGATAGYLTSRRRVLKHRTCATTWLAHPCRTANGRRIFASVFTNLPVWGAESAGRWAVVGNSRKDGATVPEILVSLVFGSSTDPYDAAIERFCFQFPKFPLQSASNSLCQFYANAVLEELHLNPNTTTPPFSLDFISPSSVLNVVEWRDLGSSYRREPVCNGGGKREIPEKTHRPAASFGTIPTCENPGVARSAIEAGSPVWEAISLSAHPPRPPLALNSLWVGTCKIRHKTGGRQNTLYNYNYDAMLKCITSFVSLGRWMAGRRSYGDFVDLSLQLVSSNLSAGAREEPITSLQSASRAEVMGLSTAGRAAWPGTNRLDYMCVCILPFARNVAHRNHQSRPATDLLKNSQCDKRIEYLPHRRHRGMNPRPSDYKSATLYSSYKCRTSQLMCIYIYRMLQNCMTILRGNIPHICLQPPVVQSVDAPPIRSAGGSGFESRLVKRASLTALLASVYVPAAVVRRRGGCCLRRPVDVIFSST</sequence>
<protein>
    <submittedName>
        <fullName evidence="2">Uncharacterized protein</fullName>
    </submittedName>
</protein>
<keyword evidence="3" id="KW-1185">Reference proteome</keyword>
<accession>A0ABQ9GV09</accession>